<reference evidence="5" key="1">
    <citation type="journal article" date="2019" name="Int. J. Syst. Evol. Microbiol.">
        <title>The Global Catalogue of Microorganisms (GCM) 10K type strain sequencing project: providing services to taxonomists for standard genome sequencing and annotation.</title>
        <authorList>
            <consortium name="The Broad Institute Genomics Platform"/>
            <consortium name="The Broad Institute Genome Sequencing Center for Infectious Disease"/>
            <person name="Wu L."/>
            <person name="Ma J."/>
        </authorList>
    </citation>
    <scope>NUCLEOTIDE SEQUENCE [LARGE SCALE GENOMIC DNA]</scope>
    <source>
        <strain evidence="5">JCM 4816</strain>
    </source>
</reference>
<evidence type="ECO:0000256" key="2">
    <source>
        <dbReference type="ARBA" id="ARBA00022679"/>
    </source>
</evidence>
<dbReference type="PANTHER" id="PTHR21337:SF0">
    <property type="entry name" value="PHOSPHO-2-DEHYDRO-3-DEOXYHEPTONATE ALDOLASE"/>
    <property type="match status" value="1"/>
</dbReference>
<dbReference type="PANTHER" id="PTHR21337">
    <property type="entry name" value="PHOSPHO-2-DEHYDRO-3-DEOXYHEPTONATE ALDOLASE 1, 2"/>
    <property type="match status" value="1"/>
</dbReference>
<evidence type="ECO:0000256" key="3">
    <source>
        <dbReference type="RuleBase" id="RU363071"/>
    </source>
</evidence>
<dbReference type="InterPro" id="IPR002480">
    <property type="entry name" value="DAHP_synth_2"/>
</dbReference>
<gene>
    <name evidence="4" type="ORF">ACFP3V_04345</name>
</gene>
<dbReference type="RefSeq" id="WP_380579859.1">
    <property type="nucleotide sequence ID" value="NZ_JBHSQJ010000012.1"/>
</dbReference>
<accession>A0ABW1FW47</accession>
<dbReference type="EC" id="2.5.1.54" evidence="3"/>
<dbReference type="InterPro" id="IPR013785">
    <property type="entry name" value="Aldolase_TIM"/>
</dbReference>
<keyword evidence="5" id="KW-1185">Reference proteome</keyword>
<evidence type="ECO:0000313" key="5">
    <source>
        <dbReference type="Proteomes" id="UP001596174"/>
    </source>
</evidence>
<comment type="catalytic activity">
    <reaction evidence="3">
        <text>D-erythrose 4-phosphate + phosphoenolpyruvate + H2O = 7-phospho-2-dehydro-3-deoxy-D-arabino-heptonate + phosphate</text>
        <dbReference type="Rhea" id="RHEA:14717"/>
        <dbReference type="ChEBI" id="CHEBI:15377"/>
        <dbReference type="ChEBI" id="CHEBI:16897"/>
        <dbReference type="ChEBI" id="CHEBI:43474"/>
        <dbReference type="ChEBI" id="CHEBI:58394"/>
        <dbReference type="ChEBI" id="CHEBI:58702"/>
        <dbReference type="EC" id="2.5.1.54"/>
    </reaction>
</comment>
<organism evidence="4 5">
    <name type="scientific">Streptacidiphilus monticola</name>
    <dbReference type="NCBI Taxonomy" id="2161674"/>
    <lineage>
        <taxon>Bacteria</taxon>
        <taxon>Bacillati</taxon>
        <taxon>Actinomycetota</taxon>
        <taxon>Actinomycetes</taxon>
        <taxon>Kitasatosporales</taxon>
        <taxon>Streptomycetaceae</taxon>
        <taxon>Streptacidiphilus</taxon>
    </lineage>
</organism>
<dbReference type="Pfam" id="PF01474">
    <property type="entry name" value="DAHP_synth_2"/>
    <property type="match status" value="1"/>
</dbReference>
<comment type="caution">
    <text evidence="4">The sequence shown here is derived from an EMBL/GenBank/DDBJ whole genome shotgun (WGS) entry which is preliminary data.</text>
</comment>
<keyword evidence="3" id="KW-0057">Aromatic amino acid biosynthesis</keyword>
<dbReference type="EMBL" id="JBHSQJ010000012">
    <property type="protein sequence ID" value="MFC5906448.1"/>
    <property type="molecule type" value="Genomic_DNA"/>
</dbReference>
<sequence>MTVNVDTQTQDFSWLSLPAAQQPEWPDSEALRKVLADLASYPPLVFAGECDQLRARLAAVARGEAFLLQGGDCAEAFDAVSADHIRNKLKTLLQMAVVLTYAASVPVVKVGRIAGQYSKPRSKSTETRDGVTLPVYRGDSVNGFDFTPESRIPDPERLKRMYHASASTLNLVRAFTTGGYADLRQVHAWNQDFVRNSPSGQRYERLAKEIDNALAFMHACGIDPEEFRTVEFYASHEALVLDYETALTRTDSRTGNLYDVSGHMVWIGERTRQLDHAHIEFASRIRNPLGVKLGPTTTVDEALTLIDRLDPDREPGRLSFITRMGAGKIRDLLPNLVEKVTASGAQVAWICDPMHGNTFEASSGHKTRRFDDVLDEVKGFFEVHRALGTHPGGIHVELTGDDVTECVGGGDEVFVDDLHTRYETACDPRLNRSQSLDLAFLVAEMYRGA</sequence>
<comment type="similarity">
    <text evidence="1 3">Belongs to the class-II DAHP synthase family.</text>
</comment>
<evidence type="ECO:0000313" key="4">
    <source>
        <dbReference type="EMBL" id="MFC5906448.1"/>
    </source>
</evidence>
<protein>
    <recommendedName>
        <fullName evidence="3">Phospho-2-dehydro-3-deoxyheptonate aldolase</fullName>
        <ecNumber evidence="3">2.5.1.54</ecNumber>
    </recommendedName>
</protein>
<evidence type="ECO:0000256" key="1">
    <source>
        <dbReference type="ARBA" id="ARBA00008911"/>
    </source>
</evidence>
<keyword evidence="3" id="KW-0028">Amino-acid biosynthesis</keyword>
<dbReference type="Proteomes" id="UP001596174">
    <property type="component" value="Unassembled WGS sequence"/>
</dbReference>
<dbReference type="Gene3D" id="3.20.20.70">
    <property type="entry name" value="Aldolase class I"/>
    <property type="match status" value="1"/>
</dbReference>
<proteinExistence type="inferred from homology"/>
<dbReference type="GO" id="GO:0003849">
    <property type="term" value="F:3-deoxy-7-phosphoheptulonate synthase activity"/>
    <property type="evidence" value="ECO:0007669"/>
    <property type="project" value="UniProtKB-EC"/>
</dbReference>
<comment type="pathway">
    <text evidence="3">Metabolic intermediate biosynthesis; chorismate biosynthesis; chorismate from D-erythrose 4-phosphate and phosphoenolpyruvate: step 1/7.</text>
</comment>
<keyword evidence="2 3" id="KW-0808">Transferase</keyword>
<name>A0ABW1FW47_9ACTN</name>
<dbReference type="SUPFAM" id="SSF51569">
    <property type="entry name" value="Aldolase"/>
    <property type="match status" value="1"/>
</dbReference>
<dbReference type="NCBIfam" id="TIGR01358">
    <property type="entry name" value="DAHP_synth_II"/>
    <property type="match status" value="1"/>
</dbReference>